<evidence type="ECO:0000256" key="1">
    <source>
        <dbReference type="SAM" id="MobiDB-lite"/>
    </source>
</evidence>
<name>A0A1Q8S8W4_9PEZI</name>
<feature type="region of interest" description="Disordered" evidence="1">
    <location>
        <begin position="178"/>
        <end position="217"/>
    </location>
</feature>
<protein>
    <submittedName>
        <fullName evidence="2">Uncharacterized protein</fullName>
    </submittedName>
</protein>
<feature type="compositionally biased region" description="Basic and acidic residues" evidence="1">
    <location>
        <begin position="191"/>
        <end position="207"/>
    </location>
</feature>
<proteinExistence type="predicted"/>
<dbReference type="OrthoDB" id="3886018at2759"/>
<evidence type="ECO:0000313" key="3">
    <source>
        <dbReference type="Proteomes" id="UP000186583"/>
    </source>
</evidence>
<accession>A0A1Q8S8W4</accession>
<organism evidence="2 3">
    <name type="scientific">Colletotrichum chlorophyti</name>
    <dbReference type="NCBI Taxonomy" id="708187"/>
    <lineage>
        <taxon>Eukaryota</taxon>
        <taxon>Fungi</taxon>
        <taxon>Dikarya</taxon>
        <taxon>Ascomycota</taxon>
        <taxon>Pezizomycotina</taxon>
        <taxon>Sordariomycetes</taxon>
        <taxon>Hypocreomycetidae</taxon>
        <taxon>Glomerellales</taxon>
        <taxon>Glomerellaceae</taxon>
        <taxon>Colletotrichum</taxon>
    </lineage>
</organism>
<gene>
    <name evidence="2" type="ORF">CCHL11_02472</name>
</gene>
<feature type="non-terminal residue" evidence="2">
    <location>
        <position position="1"/>
    </location>
</feature>
<evidence type="ECO:0000313" key="2">
    <source>
        <dbReference type="EMBL" id="OLN97898.1"/>
    </source>
</evidence>
<dbReference type="AlphaFoldDB" id="A0A1Q8S8W4"/>
<feature type="region of interest" description="Disordered" evidence="1">
    <location>
        <begin position="65"/>
        <end position="87"/>
    </location>
</feature>
<feature type="non-terminal residue" evidence="2">
    <location>
        <position position="967"/>
    </location>
</feature>
<reference evidence="2 3" key="1">
    <citation type="submission" date="2016-11" db="EMBL/GenBank/DDBJ databases">
        <title>Draft Genome Assembly of Colletotrichum chlorophyti a pathogen of herbaceous plants.</title>
        <authorList>
            <person name="Gan P."/>
            <person name="Narusaka M."/>
            <person name="Tsushima A."/>
            <person name="Narusaka Y."/>
            <person name="Takano Y."/>
            <person name="Shirasu K."/>
        </authorList>
    </citation>
    <scope>NUCLEOTIDE SEQUENCE [LARGE SCALE GENOMIC DNA]</scope>
    <source>
        <strain evidence="2 3">NTL11</strain>
    </source>
</reference>
<feature type="compositionally biased region" description="Gly residues" evidence="1">
    <location>
        <begin position="180"/>
        <end position="189"/>
    </location>
</feature>
<comment type="caution">
    <text evidence="2">The sequence shown here is derived from an EMBL/GenBank/DDBJ whole genome shotgun (WGS) entry which is preliminary data.</text>
</comment>
<dbReference type="EMBL" id="MPGH01000002">
    <property type="protein sequence ID" value="OLN97898.1"/>
    <property type="molecule type" value="Genomic_DNA"/>
</dbReference>
<keyword evidence="3" id="KW-1185">Reference proteome</keyword>
<sequence>WTALGKYFRSRAHDFVKGNWFSRLVDICEPHIRSAVGQYHNVFETYSQAFNTQWDRTYQNAASTTNTVSNPWTLPSEESQPGSTTQLPIITNLPPGAELLPLTESVTYTTPVWVTTTKPGSSDPTIVPVIFPIIGPPLICFSCIPFPPRFNLQIKLPELCVQFFGIKIGFCPPGEKYKGSDGGGGGGGEGENEKEKEKDKPSEKPDEPESTAKSATTTSTSSCTITVTATHHTVFCSVTRDINFEGSKSQTLASTTCLTSAYTTITGCSVINSATTVTTTRSASTELVHPSCVPKTCGRSACSAKKPSIDRLSSRAIHKRQINPQRGMWIDPISYQGSYYTFMPDQIRDMREPQVPMAEYDRKLVKLPPEDTNDEEASRMVTSEWILFKDKVAAIGVEQLTGCTAVLIMSKRGAWVARLYENVMEDEELLEEAIEQLHLGIDPDDPLHKYSQYGIDNLKNNPDIGEHGVMFGNDEDPNHDQQVWIVIVAPRPRPRYVEQGYVFPDSHIQNPRINEGQLMYPSSIDKLREDLLETFNSPSLRVVDYPPPMLELMELRIANSAGGALDDTLRDVLADKDLFTWRGKVIMQYMPAQECDSPYFHKPKWRILADVHGMVAQNAWETMEGQLFRPPPGLTRREAACPMPLPDPSGREFPDLGLSQEPASPTATRAFLSRSDSRAQSITLSSTGKGLRGGWANATTRADKNENKNCEEDEDVCTDLAIYGCRKCIHCGFFDSFLRVCFKLIPIFFDYCYIFNQDENDPDACVNFNTAVTIHNRISVPPLYGNRKQGGRNSYGVSTIYIYQIQKIPPSMPGGFQNMFPTFHMYSKEINDKSWNPCTADVVGRVVVAETKAVQLPPKLTAGKDVYGRKGCVYHTDEGVGFNEKKKRGRLVCDDEKDVQCTEDPSVNVVFPECSRSTRIHRMWARMECKLPPTTTSKMGVSSIGKMSDLGIDKLGDSIVSSMGSLR</sequence>
<dbReference type="Proteomes" id="UP000186583">
    <property type="component" value="Unassembled WGS sequence"/>
</dbReference>